<dbReference type="InterPro" id="IPR016185">
    <property type="entry name" value="PreATP-grasp_dom_sf"/>
</dbReference>
<sequence length="404" mass="43539">MRNAFSTPLQKVVILGSGGLPIGQAGELDYSDSQAIKALKEGIYTILRATECLVTQGICDEPSGPSGEGHEGLEIFKRSSTWLPGIARQLHPYMQHGECVEEAFNFKCMDESASGQLFSEKALSGPGCKHIEVQIVSDATGDVARLCEPQCSVQRPFQTVVECPPSSSTIPRHLVEPLLAASTKMARALSYQGVGTFEYLVNSHTGKRTSLEISPQIQFEHTATEEIMNLDLVHIQLRLSSSTTLTSCSLNPTTEDPSKYFRLSSGTIRPSSIAYRGRQVPSGRPLIGTEALKSRVEGFDLQGQQDADEVAVTSTSGSASPAMQTGVIFHLVLSPPGSKTASATKGHNLTLASIAHNTCPTRISGTFQSTFSSAPFAFLFKQAQSLPAHSISRNRVTAHMSRRR</sequence>
<dbReference type="Gene3D" id="3.30.470.20">
    <property type="entry name" value="ATP-grasp fold, B domain"/>
    <property type="match status" value="1"/>
</dbReference>
<keyword evidence="4" id="KW-1185">Reference proteome</keyword>
<dbReference type="SUPFAM" id="SSF52440">
    <property type="entry name" value="PreATP-grasp domain"/>
    <property type="match status" value="1"/>
</dbReference>
<accession>A0A166F153</accession>
<dbReference type="PANTHER" id="PTHR45007:SF1">
    <property type="entry name" value="CARBOXYLASE, PUTATIVE (AFU_ORTHOLOGUE AFUA_5G07570)-RELATED"/>
    <property type="match status" value="1"/>
</dbReference>
<dbReference type="GO" id="GO:0046872">
    <property type="term" value="F:metal ion binding"/>
    <property type="evidence" value="ECO:0007669"/>
    <property type="project" value="InterPro"/>
</dbReference>
<evidence type="ECO:0000256" key="1">
    <source>
        <dbReference type="PROSITE-ProRule" id="PRU00409"/>
    </source>
</evidence>
<dbReference type="InterPro" id="IPR005479">
    <property type="entry name" value="CPAse_ATP-bd"/>
</dbReference>
<dbReference type="Pfam" id="PF25596">
    <property type="entry name" value="CPSase_L_D1"/>
    <property type="match status" value="1"/>
</dbReference>
<dbReference type="Pfam" id="PF02786">
    <property type="entry name" value="CPSase_L_D2"/>
    <property type="match status" value="1"/>
</dbReference>
<reference evidence="3 4" key="1">
    <citation type="journal article" date="2016" name="Mol. Biol. Evol.">
        <title>Comparative Genomics of Early-Diverging Mushroom-Forming Fungi Provides Insights into the Origins of Lignocellulose Decay Capabilities.</title>
        <authorList>
            <person name="Nagy L.G."/>
            <person name="Riley R."/>
            <person name="Tritt A."/>
            <person name="Adam C."/>
            <person name="Daum C."/>
            <person name="Floudas D."/>
            <person name="Sun H."/>
            <person name="Yadav J.S."/>
            <person name="Pangilinan J."/>
            <person name="Larsson K.H."/>
            <person name="Matsuura K."/>
            <person name="Barry K."/>
            <person name="Labutti K."/>
            <person name="Kuo R."/>
            <person name="Ohm R.A."/>
            <person name="Bhattacharya S.S."/>
            <person name="Shirouzu T."/>
            <person name="Yoshinaga Y."/>
            <person name="Martin F.M."/>
            <person name="Grigoriev I.V."/>
            <person name="Hibbett D.S."/>
        </authorList>
    </citation>
    <scope>NUCLEOTIDE SEQUENCE [LARGE SCALE GENOMIC DNA]</scope>
    <source>
        <strain evidence="3 4">CBS 109695</strain>
    </source>
</reference>
<dbReference type="PANTHER" id="PTHR45007">
    <property type="entry name" value="CARBOXYLASE, PUTATIVE (AFU_ORTHOLOGUE AFUA_5G07570)-RELATED"/>
    <property type="match status" value="1"/>
</dbReference>
<dbReference type="GO" id="GO:0005524">
    <property type="term" value="F:ATP binding"/>
    <property type="evidence" value="ECO:0007669"/>
    <property type="project" value="UniProtKB-UniRule"/>
</dbReference>
<dbReference type="PROSITE" id="PS50975">
    <property type="entry name" value="ATP_GRASP"/>
    <property type="match status" value="1"/>
</dbReference>
<dbReference type="Gene3D" id="3.40.50.20">
    <property type="match status" value="1"/>
</dbReference>
<organism evidence="3 4">
    <name type="scientific">Athelia psychrophila</name>
    <dbReference type="NCBI Taxonomy" id="1759441"/>
    <lineage>
        <taxon>Eukaryota</taxon>
        <taxon>Fungi</taxon>
        <taxon>Dikarya</taxon>
        <taxon>Basidiomycota</taxon>
        <taxon>Agaricomycotina</taxon>
        <taxon>Agaricomycetes</taxon>
        <taxon>Agaricomycetidae</taxon>
        <taxon>Atheliales</taxon>
        <taxon>Atheliaceae</taxon>
        <taxon>Athelia</taxon>
    </lineage>
</organism>
<dbReference type="SUPFAM" id="SSF56059">
    <property type="entry name" value="Glutathione synthetase ATP-binding domain-like"/>
    <property type="match status" value="1"/>
</dbReference>
<dbReference type="InterPro" id="IPR011761">
    <property type="entry name" value="ATP-grasp"/>
</dbReference>
<name>A0A166F153_9AGAM</name>
<dbReference type="STRING" id="436010.A0A166F153"/>
<dbReference type="AlphaFoldDB" id="A0A166F153"/>
<keyword evidence="1" id="KW-0547">Nucleotide-binding</keyword>
<dbReference type="EMBL" id="KV417594">
    <property type="protein sequence ID" value="KZP16324.1"/>
    <property type="molecule type" value="Genomic_DNA"/>
</dbReference>
<keyword evidence="1" id="KW-0067">ATP-binding</keyword>
<evidence type="ECO:0000259" key="2">
    <source>
        <dbReference type="PROSITE" id="PS50975"/>
    </source>
</evidence>
<proteinExistence type="predicted"/>
<feature type="domain" description="ATP-grasp" evidence="2">
    <location>
        <begin position="50"/>
        <end position="241"/>
    </location>
</feature>
<dbReference type="OrthoDB" id="196847at2759"/>
<gene>
    <name evidence="3" type="ORF">FIBSPDRAFT_958055</name>
</gene>
<dbReference type="InterPro" id="IPR058047">
    <property type="entry name" value="CPSase_preATP-grasp"/>
</dbReference>
<dbReference type="Proteomes" id="UP000076532">
    <property type="component" value="Unassembled WGS sequence"/>
</dbReference>
<evidence type="ECO:0000313" key="3">
    <source>
        <dbReference type="EMBL" id="KZP16324.1"/>
    </source>
</evidence>
<protein>
    <recommendedName>
        <fullName evidence="2">ATP-grasp domain-containing protein</fullName>
    </recommendedName>
</protein>
<evidence type="ECO:0000313" key="4">
    <source>
        <dbReference type="Proteomes" id="UP000076532"/>
    </source>
</evidence>